<dbReference type="InterPro" id="IPR036390">
    <property type="entry name" value="WH_DNA-bd_sf"/>
</dbReference>
<feature type="domain" description="HTH marR-type" evidence="4">
    <location>
        <begin position="1"/>
        <end position="139"/>
    </location>
</feature>
<dbReference type="InterPro" id="IPR055166">
    <property type="entry name" value="Transc_reg_Sar_Rot_HTH"/>
</dbReference>
<dbReference type="InterPro" id="IPR000835">
    <property type="entry name" value="HTH_MarR-typ"/>
</dbReference>
<evidence type="ECO:0000313" key="5">
    <source>
        <dbReference type="EMBL" id="AKB51407.1"/>
    </source>
</evidence>
<dbReference type="InterPro" id="IPR039422">
    <property type="entry name" value="MarR/SlyA-like"/>
</dbReference>
<dbReference type="Pfam" id="PF22381">
    <property type="entry name" value="Staph_reg_Sar_Rot"/>
    <property type="match status" value="1"/>
</dbReference>
<keyword evidence="3" id="KW-0804">Transcription</keyword>
<dbReference type="RefSeq" id="WP_011307528.1">
    <property type="nucleotide sequence ID" value="NZ_CP009526.1"/>
</dbReference>
<organism evidence="5 6">
    <name type="scientific">Methanosarcina barkeri str. Wiesmoor</name>
    <dbReference type="NCBI Taxonomy" id="1434109"/>
    <lineage>
        <taxon>Archaea</taxon>
        <taxon>Methanobacteriati</taxon>
        <taxon>Methanobacteriota</taxon>
        <taxon>Stenosarchaea group</taxon>
        <taxon>Methanomicrobia</taxon>
        <taxon>Methanosarcinales</taxon>
        <taxon>Methanosarcinaceae</taxon>
        <taxon>Methanosarcina</taxon>
    </lineage>
</organism>
<proteinExistence type="predicted"/>
<evidence type="ECO:0000256" key="2">
    <source>
        <dbReference type="ARBA" id="ARBA00023125"/>
    </source>
</evidence>
<evidence type="ECO:0000313" key="6">
    <source>
        <dbReference type="Proteomes" id="UP000033038"/>
    </source>
</evidence>
<protein>
    <submittedName>
        <fullName evidence="5">Transcriptional regulator, MarR family</fullName>
    </submittedName>
</protein>
<evidence type="ECO:0000256" key="3">
    <source>
        <dbReference type="ARBA" id="ARBA00023163"/>
    </source>
</evidence>
<dbReference type="PANTHER" id="PTHR33164:SF43">
    <property type="entry name" value="HTH-TYPE TRANSCRIPTIONAL REPRESSOR YETL"/>
    <property type="match status" value="1"/>
</dbReference>
<dbReference type="KEGG" id="mbw:MSBRW_2154"/>
<evidence type="ECO:0000256" key="1">
    <source>
        <dbReference type="ARBA" id="ARBA00023015"/>
    </source>
</evidence>
<dbReference type="GO" id="GO:0003700">
    <property type="term" value="F:DNA-binding transcription factor activity"/>
    <property type="evidence" value="ECO:0007669"/>
    <property type="project" value="InterPro"/>
</dbReference>
<dbReference type="Proteomes" id="UP000033038">
    <property type="component" value="Chromosome"/>
</dbReference>
<dbReference type="EMBL" id="CP009526">
    <property type="protein sequence ID" value="AKB51407.1"/>
    <property type="molecule type" value="Genomic_DNA"/>
</dbReference>
<keyword evidence="1" id="KW-0805">Transcription regulation</keyword>
<dbReference type="GO" id="GO:0006950">
    <property type="term" value="P:response to stress"/>
    <property type="evidence" value="ECO:0007669"/>
    <property type="project" value="TreeGrafter"/>
</dbReference>
<evidence type="ECO:0000259" key="4">
    <source>
        <dbReference type="PROSITE" id="PS50995"/>
    </source>
</evidence>
<accession>A0A0E3QM68</accession>
<name>A0A0E3QM68_METBA</name>
<dbReference type="PATRIC" id="fig|1434109.4.peg.2773"/>
<dbReference type="PROSITE" id="PS50995">
    <property type="entry name" value="HTH_MARR_2"/>
    <property type="match status" value="1"/>
</dbReference>
<dbReference type="HOGENOM" id="CLU_083287_11_3_2"/>
<dbReference type="InterPro" id="IPR036388">
    <property type="entry name" value="WH-like_DNA-bd_sf"/>
</dbReference>
<dbReference type="Gene3D" id="1.10.10.10">
    <property type="entry name" value="Winged helix-like DNA-binding domain superfamily/Winged helix DNA-binding domain"/>
    <property type="match status" value="1"/>
</dbReference>
<dbReference type="AlphaFoldDB" id="A0A0E3QM68"/>
<dbReference type="SUPFAM" id="SSF46785">
    <property type="entry name" value="Winged helix' DNA-binding domain"/>
    <property type="match status" value="1"/>
</dbReference>
<gene>
    <name evidence="5" type="ORF">MSBRW_2154</name>
</gene>
<sequence>MTEKKEHLLLVFENLFKTQSECSCDILSECGLSDITIKQIGYLKLIDDNGDVTFSRLARITRNSKPTITEMVNKFVKMDCVYKEKSSKDGRIFYIRLTEKGRKIARAEENALLRVIEKMAGSLDEKEIDTLIDLLEKVW</sequence>
<dbReference type="SMART" id="SM00347">
    <property type="entry name" value="HTH_MARR"/>
    <property type="match status" value="1"/>
</dbReference>
<reference evidence="5 6" key="1">
    <citation type="submission" date="2014-07" db="EMBL/GenBank/DDBJ databases">
        <title>Methanogenic archaea and the global carbon cycle.</title>
        <authorList>
            <person name="Henriksen J.R."/>
            <person name="Luke J."/>
            <person name="Reinhart S."/>
            <person name="Benedict M.N."/>
            <person name="Youngblut N.D."/>
            <person name="Metcalf M.E."/>
            <person name="Whitaker R.J."/>
            <person name="Metcalf W.W."/>
        </authorList>
    </citation>
    <scope>NUCLEOTIDE SEQUENCE [LARGE SCALE GENOMIC DNA]</scope>
    <source>
        <strain evidence="5 6">Wiesmoor</strain>
    </source>
</reference>
<dbReference type="PANTHER" id="PTHR33164">
    <property type="entry name" value="TRANSCRIPTIONAL REGULATOR, MARR FAMILY"/>
    <property type="match status" value="1"/>
</dbReference>
<keyword evidence="2" id="KW-0238">DNA-binding</keyword>
<dbReference type="GeneID" id="24823681"/>
<dbReference type="GO" id="GO:0003677">
    <property type="term" value="F:DNA binding"/>
    <property type="evidence" value="ECO:0007669"/>
    <property type="project" value="UniProtKB-KW"/>
</dbReference>